<evidence type="ECO:0000259" key="1">
    <source>
        <dbReference type="Pfam" id="PF21832"/>
    </source>
</evidence>
<proteinExistence type="predicted"/>
<dbReference type="Proteomes" id="UP000829517">
    <property type="component" value="Unassembled WGS sequence"/>
</dbReference>
<evidence type="ECO:0000259" key="2">
    <source>
        <dbReference type="Pfam" id="PF24880"/>
    </source>
</evidence>
<sequence length="300" mass="35036">MVLQLTSNDFQINSVSVEFPIGINQLKDILKSTCIRHKAKYNTIFTWDELGVIAHSKNGELVESIAIELTSETFKFSPKETFTGIFYFNNREITNYYETYKEEHVKLFEGDDSGALVLNNISAWFYVGENAIDAIEISEYKPYNRSDGIPKDLYTIKELNEEIIPFVDFGFKVAIIQVLMYEKGLLQPKFDLYEFVKWYPHREIDIEEEGYDQIAEVTQYFKDLQIPKRFASEVTEIYQDGGNDIYINLIRFSGGWEDEWDIISSDDMVHFPNLKKATLCYAKDAIYDEFIEMGIDTEWL</sequence>
<reference evidence="3 4" key="1">
    <citation type="submission" date="2021-01" db="EMBL/GenBank/DDBJ databases">
        <title>Genome sequencing of Joostella atrarenae M1-2 (= KCTC 23194).</title>
        <authorList>
            <person name="Zakaria M.R."/>
            <person name="Lam M.Q."/>
            <person name="Chong C.S."/>
        </authorList>
    </citation>
    <scope>NUCLEOTIDE SEQUENCE [LARGE SCALE GENOMIC DNA]</scope>
    <source>
        <strain evidence="3 4">M1-2</strain>
    </source>
</reference>
<feature type="domain" description="DUF6892" evidence="1">
    <location>
        <begin position="164"/>
        <end position="296"/>
    </location>
</feature>
<dbReference type="RefSeq" id="WP_236959658.1">
    <property type="nucleotide sequence ID" value="NZ_JAETXX010000009.1"/>
</dbReference>
<evidence type="ECO:0000313" key="3">
    <source>
        <dbReference type="EMBL" id="MCF8715692.1"/>
    </source>
</evidence>
<dbReference type="EMBL" id="JAETXX010000009">
    <property type="protein sequence ID" value="MCF8715692.1"/>
    <property type="molecule type" value="Genomic_DNA"/>
</dbReference>
<dbReference type="InterPro" id="IPR056640">
    <property type="entry name" value="DUF7738"/>
</dbReference>
<comment type="caution">
    <text evidence="3">The sequence shown here is derived from an EMBL/GenBank/DDBJ whole genome shotgun (WGS) entry which is preliminary data.</text>
</comment>
<dbReference type="Pfam" id="PF21832">
    <property type="entry name" value="DUF6892"/>
    <property type="match status" value="1"/>
</dbReference>
<dbReference type="Pfam" id="PF24880">
    <property type="entry name" value="DUF7738"/>
    <property type="match status" value="1"/>
</dbReference>
<gene>
    <name evidence="3" type="ORF">JM658_12725</name>
</gene>
<name>A0ABS9J5I7_9FLAO</name>
<protein>
    <submittedName>
        <fullName evidence="3">Uncharacterized protein</fullName>
    </submittedName>
</protein>
<keyword evidence="4" id="KW-1185">Reference proteome</keyword>
<feature type="domain" description="DUF7738" evidence="2">
    <location>
        <begin position="3"/>
        <end position="100"/>
    </location>
</feature>
<organism evidence="3 4">
    <name type="scientific">Joostella atrarenae</name>
    <dbReference type="NCBI Taxonomy" id="679257"/>
    <lineage>
        <taxon>Bacteria</taxon>
        <taxon>Pseudomonadati</taxon>
        <taxon>Bacteroidota</taxon>
        <taxon>Flavobacteriia</taxon>
        <taxon>Flavobacteriales</taxon>
        <taxon>Flavobacteriaceae</taxon>
        <taxon>Joostella</taxon>
    </lineage>
</organism>
<accession>A0ABS9J5I7</accession>
<dbReference type="InterPro" id="IPR054187">
    <property type="entry name" value="DUF6892"/>
</dbReference>
<evidence type="ECO:0000313" key="4">
    <source>
        <dbReference type="Proteomes" id="UP000829517"/>
    </source>
</evidence>